<comment type="caution">
    <text evidence="5">The sequence shown here is derived from an EMBL/GenBank/DDBJ whole genome shotgun (WGS) entry which is preliminary data.</text>
</comment>
<evidence type="ECO:0000313" key="5">
    <source>
        <dbReference type="EMBL" id="TXL63534.1"/>
    </source>
</evidence>
<dbReference type="RefSeq" id="WP_147705688.1">
    <property type="nucleotide sequence ID" value="NZ_VDUY01000008.1"/>
</dbReference>
<dbReference type="GO" id="GO:0016020">
    <property type="term" value="C:membrane"/>
    <property type="evidence" value="ECO:0007669"/>
    <property type="project" value="TreeGrafter"/>
</dbReference>
<evidence type="ECO:0000256" key="2">
    <source>
        <dbReference type="ARBA" id="ARBA00022801"/>
    </source>
</evidence>
<keyword evidence="3" id="KW-0732">Signal</keyword>
<dbReference type="Pfam" id="PF01522">
    <property type="entry name" value="Polysacc_deac_1"/>
    <property type="match status" value="1"/>
</dbReference>
<gene>
    <name evidence="5" type="ORF">FHP08_16980</name>
</gene>
<name>A0A5C8NP30_9BURK</name>
<evidence type="ECO:0000313" key="6">
    <source>
        <dbReference type="Proteomes" id="UP000321548"/>
    </source>
</evidence>
<organism evidence="5 6">
    <name type="scientific">Zeimonas arvi</name>
    <dbReference type="NCBI Taxonomy" id="2498847"/>
    <lineage>
        <taxon>Bacteria</taxon>
        <taxon>Pseudomonadati</taxon>
        <taxon>Pseudomonadota</taxon>
        <taxon>Betaproteobacteria</taxon>
        <taxon>Burkholderiales</taxon>
        <taxon>Burkholderiaceae</taxon>
        <taxon>Zeimonas</taxon>
    </lineage>
</organism>
<dbReference type="PANTHER" id="PTHR10587">
    <property type="entry name" value="GLYCOSYL TRANSFERASE-RELATED"/>
    <property type="match status" value="1"/>
</dbReference>
<dbReference type="CDD" id="cd10917">
    <property type="entry name" value="CE4_NodB_like_6s_7s"/>
    <property type="match status" value="1"/>
</dbReference>
<dbReference type="Gene3D" id="3.20.20.370">
    <property type="entry name" value="Glycoside hydrolase/deacetylase"/>
    <property type="match status" value="1"/>
</dbReference>
<evidence type="ECO:0000256" key="3">
    <source>
        <dbReference type="SAM" id="SignalP"/>
    </source>
</evidence>
<dbReference type="SUPFAM" id="SSF88713">
    <property type="entry name" value="Glycoside hydrolase/deacetylase"/>
    <property type="match status" value="1"/>
</dbReference>
<evidence type="ECO:0000259" key="4">
    <source>
        <dbReference type="PROSITE" id="PS51677"/>
    </source>
</evidence>
<dbReference type="GO" id="GO:0016810">
    <property type="term" value="F:hydrolase activity, acting on carbon-nitrogen (but not peptide) bonds"/>
    <property type="evidence" value="ECO:0007669"/>
    <property type="project" value="InterPro"/>
</dbReference>
<dbReference type="GO" id="GO:0046872">
    <property type="term" value="F:metal ion binding"/>
    <property type="evidence" value="ECO:0007669"/>
    <property type="project" value="UniProtKB-KW"/>
</dbReference>
<feature type="domain" description="NodB homology" evidence="4">
    <location>
        <begin position="39"/>
        <end position="254"/>
    </location>
</feature>
<dbReference type="AlphaFoldDB" id="A0A5C8NP30"/>
<dbReference type="PANTHER" id="PTHR10587:SF133">
    <property type="entry name" value="CHITIN DEACETYLASE 1-RELATED"/>
    <property type="match status" value="1"/>
</dbReference>
<dbReference type="PROSITE" id="PS51677">
    <property type="entry name" value="NODB"/>
    <property type="match status" value="1"/>
</dbReference>
<evidence type="ECO:0000256" key="1">
    <source>
        <dbReference type="ARBA" id="ARBA00022723"/>
    </source>
</evidence>
<sequence length="268" mass="29247">MAATSRRETRLRAGRAGGALAVAVALAGAVSSSAAACLGTVYLTFDTGNMRDAERIAATLARHDVRATFFLANERTTRGDHALDDGWRDWWRARAAEGHAFGSHTMDHVYFAGMAGGRARAKPQFGERAGREQRWGAGEVCAEIGRVDARFRELAGRPLDAIWRAPGGRLPRPVERFASDCGWSHVPWTPAGFLGDELPSEKFPNERLLAQQLKAIGDGDILLAHLGIWSRKEPYAPMLDPLIAGLKARGLCFATIPEHPRWRAAGER</sequence>
<keyword evidence="6" id="KW-1185">Reference proteome</keyword>
<dbReference type="EMBL" id="VDUY01000008">
    <property type="protein sequence ID" value="TXL63534.1"/>
    <property type="molecule type" value="Genomic_DNA"/>
</dbReference>
<dbReference type="InterPro" id="IPR050248">
    <property type="entry name" value="Polysacc_deacetylase_ArnD"/>
</dbReference>
<dbReference type="OrthoDB" id="9812065at2"/>
<protein>
    <submittedName>
        <fullName evidence="5">Polysaccharide deacetylase family protein</fullName>
    </submittedName>
</protein>
<proteinExistence type="predicted"/>
<feature type="signal peptide" evidence="3">
    <location>
        <begin position="1"/>
        <end position="36"/>
    </location>
</feature>
<dbReference type="Proteomes" id="UP000321548">
    <property type="component" value="Unassembled WGS sequence"/>
</dbReference>
<feature type="chain" id="PRO_5022927065" evidence="3">
    <location>
        <begin position="37"/>
        <end position="268"/>
    </location>
</feature>
<accession>A0A5C8NP30</accession>
<dbReference type="InterPro" id="IPR011330">
    <property type="entry name" value="Glyco_hydro/deAcase_b/a-brl"/>
</dbReference>
<dbReference type="GO" id="GO:0005975">
    <property type="term" value="P:carbohydrate metabolic process"/>
    <property type="evidence" value="ECO:0007669"/>
    <property type="project" value="InterPro"/>
</dbReference>
<keyword evidence="2" id="KW-0378">Hydrolase</keyword>
<dbReference type="InterPro" id="IPR002509">
    <property type="entry name" value="NODB_dom"/>
</dbReference>
<reference evidence="5 6" key="1">
    <citation type="submission" date="2019-06" db="EMBL/GenBank/DDBJ databases">
        <title>Quisquiliibacterium sp. nov., isolated from a maize field.</title>
        <authorList>
            <person name="Lin S.-Y."/>
            <person name="Tsai C.-F."/>
            <person name="Young C.-C."/>
        </authorList>
    </citation>
    <scope>NUCLEOTIDE SEQUENCE [LARGE SCALE GENOMIC DNA]</scope>
    <source>
        <strain evidence="5 6">CC-CFT501</strain>
    </source>
</reference>
<keyword evidence="1" id="KW-0479">Metal-binding</keyword>